<evidence type="ECO:0000313" key="9">
    <source>
        <dbReference type="Proteomes" id="UP001228044"/>
    </source>
</evidence>
<dbReference type="InterPro" id="IPR051542">
    <property type="entry name" value="Hydrogenase_cytochrome"/>
</dbReference>
<feature type="transmembrane region" description="Helical" evidence="6">
    <location>
        <begin position="97"/>
        <end position="116"/>
    </location>
</feature>
<keyword evidence="9" id="KW-1185">Reference proteome</keyword>
<dbReference type="Gene3D" id="1.20.950.20">
    <property type="entry name" value="Transmembrane di-heme cytochromes, Chain C"/>
    <property type="match status" value="1"/>
</dbReference>
<dbReference type="Pfam" id="PF01292">
    <property type="entry name" value="Ni_hydr_CYTB"/>
    <property type="match status" value="1"/>
</dbReference>
<protein>
    <submittedName>
        <fullName evidence="8">Cytochrome b/b6 domain-containing protein</fullName>
    </submittedName>
</protein>
<sequence length="228" mass="24967">MAEGLLQKVRIWDLPTRLFHWALVLCVIGSVASAKLGGNAMVWHMRLGYAVLALLGFRILWGLFGGHWSRFSAFLYGPAALIRYLRGRPRPDDHFEVGHSPLGAVSVLAMLVWILLQVGSGLIADDEIATTGPLIRFVSGEVSLAWTSYHKSWGQWGLYALVSLHVLAILYYRLGRGRNLLGAMFSGDKHLSVQVPAARDSLATRLFALTLLGACAAAVYLLVSLETP</sequence>
<evidence type="ECO:0000256" key="1">
    <source>
        <dbReference type="ARBA" id="ARBA00004651"/>
    </source>
</evidence>
<dbReference type="SUPFAM" id="SSF81342">
    <property type="entry name" value="Transmembrane di-heme cytochromes"/>
    <property type="match status" value="1"/>
</dbReference>
<feature type="transmembrane region" description="Helical" evidence="6">
    <location>
        <begin position="206"/>
        <end position="225"/>
    </location>
</feature>
<feature type="domain" description="Cytochrome b561 bacterial/Ni-hydrogenase" evidence="7">
    <location>
        <begin position="12"/>
        <end position="187"/>
    </location>
</feature>
<dbReference type="Proteomes" id="UP001228044">
    <property type="component" value="Unassembled WGS sequence"/>
</dbReference>
<keyword evidence="3 6" id="KW-0812">Transmembrane</keyword>
<organism evidence="8 9">
    <name type="scientific">Roseateles violae</name>
    <dbReference type="NCBI Taxonomy" id="3058042"/>
    <lineage>
        <taxon>Bacteria</taxon>
        <taxon>Pseudomonadati</taxon>
        <taxon>Pseudomonadota</taxon>
        <taxon>Betaproteobacteria</taxon>
        <taxon>Burkholderiales</taxon>
        <taxon>Sphaerotilaceae</taxon>
        <taxon>Roseateles</taxon>
    </lineage>
</organism>
<accession>A0ABT8DTV3</accession>
<keyword evidence="5 6" id="KW-0472">Membrane</keyword>
<dbReference type="EMBL" id="JAUHHC010000001">
    <property type="protein sequence ID" value="MDN3919606.1"/>
    <property type="molecule type" value="Genomic_DNA"/>
</dbReference>
<proteinExistence type="predicted"/>
<comment type="subcellular location">
    <subcellularLocation>
        <location evidence="1">Cell membrane</location>
        <topology evidence="1">Multi-pass membrane protein</topology>
    </subcellularLocation>
</comment>
<evidence type="ECO:0000259" key="7">
    <source>
        <dbReference type="Pfam" id="PF01292"/>
    </source>
</evidence>
<dbReference type="RefSeq" id="WP_290357904.1">
    <property type="nucleotide sequence ID" value="NZ_JAUHHC010000001.1"/>
</dbReference>
<feature type="transmembrane region" description="Helical" evidence="6">
    <location>
        <begin position="43"/>
        <end position="61"/>
    </location>
</feature>
<evidence type="ECO:0000256" key="5">
    <source>
        <dbReference type="ARBA" id="ARBA00023136"/>
    </source>
</evidence>
<keyword evidence="4 6" id="KW-1133">Transmembrane helix</keyword>
<evidence type="ECO:0000256" key="2">
    <source>
        <dbReference type="ARBA" id="ARBA00022475"/>
    </source>
</evidence>
<reference evidence="8 9" key="1">
    <citation type="submission" date="2023-06" db="EMBL/GenBank/DDBJ databases">
        <title>Pelomonas sp. PFR6 16S ribosomal RNA gene Genome sequencing and assembly.</title>
        <authorList>
            <person name="Woo H."/>
        </authorList>
    </citation>
    <scope>NUCLEOTIDE SEQUENCE [LARGE SCALE GENOMIC DNA]</scope>
    <source>
        <strain evidence="8 9">PFR6</strain>
    </source>
</reference>
<dbReference type="InterPro" id="IPR016174">
    <property type="entry name" value="Di-haem_cyt_TM"/>
</dbReference>
<gene>
    <name evidence="8" type="ORF">QWJ38_04840</name>
</gene>
<evidence type="ECO:0000256" key="3">
    <source>
        <dbReference type="ARBA" id="ARBA00022692"/>
    </source>
</evidence>
<comment type="caution">
    <text evidence="8">The sequence shown here is derived from an EMBL/GenBank/DDBJ whole genome shotgun (WGS) entry which is preliminary data.</text>
</comment>
<evidence type="ECO:0000256" key="6">
    <source>
        <dbReference type="SAM" id="Phobius"/>
    </source>
</evidence>
<name>A0ABT8DTV3_9BURK</name>
<keyword evidence="2" id="KW-1003">Cell membrane</keyword>
<evidence type="ECO:0000313" key="8">
    <source>
        <dbReference type="EMBL" id="MDN3919606.1"/>
    </source>
</evidence>
<dbReference type="InterPro" id="IPR011577">
    <property type="entry name" value="Cyt_b561_bac/Ni-Hgenase"/>
</dbReference>
<dbReference type="PANTHER" id="PTHR30485:SF2">
    <property type="entry name" value="BLL0597 PROTEIN"/>
    <property type="match status" value="1"/>
</dbReference>
<evidence type="ECO:0000256" key="4">
    <source>
        <dbReference type="ARBA" id="ARBA00022989"/>
    </source>
</evidence>
<feature type="transmembrane region" description="Helical" evidence="6">
    <location>
        <begin position="18"/>
        <end position="36"/>
    </location>
</feature>
<dbReference type="PANTHER" id="PTHR30485">
    <property type="entry name" value="NI/FE-HYDROGENASE 1 B-TYPE CYTOCHROME SUBUNIT"/>
    <property type="match status" value="1"/>
</dbReference>
<feature type="transmembrane region" description="Helical" evidence="6">
    <location>
        <begin position="156"/>
        <end position="174"/>
    </location>
</feature>